<evidence type="ECO:0000256" key="1">
    <source>
        <dbReference type="SAM" id="MobiDB-lite"/>
    </source>
</evidence>
<dbReference type="EMBL" id="KQ988422">
    <property type="protein sequence ID" value="KZV56016.1"/>
    <property type="molecule type" value="Genomic_DNA"/>
</dbReference>
<organism evidence="2 3">
    <name type="scientific">Dorcoceras hygrometricum</name>
    <dbReference type="NCBI Taxonomy" id="472368"/>
    <lineage>
        <taxon>Eukaryota</taxon>
        <taxon>Viridiplantae</taxon>
        <taxon>Streptophyta</taxon>
        <taxon>Embryophyta</taxon>
        <taxon>Tracheophyta</taxon>
        <taxon>Spermatophyta</taxon>
        <taxon>Magnoliopsida</taxon>
        <taxon>eudicotyledons</taxon>
        <taxon>Gunneridae</taxon>
        <taxon>Pentapetalae</taxon>
        <taxon>asterids</taxon>
        <taxon>lamiids</taxon>
        <taxon>Lamiales</taxon>
        <taxon>Gesneriaceae</taxon>
        <taxon>Didymocarpoideae</taxon>
        <taxon>Trichosporeae</taxon>
        <taxon>Loxocarpinae</taxon>
        <taxon>Dorcoceras</taxon>
    </lineage>
</organism>
<evidence type="ECO:0000313" key="3">
    <source>
        <dbReference type="Proteomes" id="UP000250235"/>
    </source>
</evidence>
<name>A0A2Z7DA93_9LAMI</name>
<gene>
    <name evidence="2" type="ORF">F511_12715</name>
</gene>
<proteinExistence type="predicted"/>
<keyword evidence="2" id="KW-0456">Lyase</keyword>
<sequence length="397" mass="45029">MGLIAFAPIGKPFSGSDTITWSLSRCRGQHILASPRAPRTTILSPGINNIPRLSRNELSFSPRGSLEVLRSPLSLHLIYDLSQVRQRHVQKLFIRLKSELGFIKENPSSHKGWMSRYFFLRRNAWEGVAWHYNMSWSEKPTKRTPPLPVQEYDLTNFLNTMSVKCFNAQELVQEDLLYHFGFSRKGVEVEGDLAERIMKAQIMKAYKQQDLEVVKSLNPLPEESNKGKRKTSSRNDKFPWKKSSSEVAIEGNKEAGTSLPDQPGNVDMSFVARPTIATALDFFVPDAGLPVVNLAYDQTAMEALATHFMQEMRKMQEEAEAIWVKRKEDFLESSDFGELCSTRALSFFEQGFNGCLAQFRANGYSEAEHPAPFLSFLKALEDMPEEGEVEAYSAPEK</sequence>
<dbReference type="AlphaFoldDB" id="A0A2Z7DA93"/>
<accession>A0A2Z7DA93</accession>
<reference evidence="2 3" key="1">
    <citation type="journal article" date="2015" name="Proc. Natl. Acad. Sci. U.S.A.">
        <title>The resurrection genome of Boea hygrometrica: A blueprint for survival of dehydration.</title>
        <authorList>
            <person name="Xiao L."/>
            <person name="Yang G."/>
            <person name="Zhang L."/>
            <person name="Yang X."/>
            <person name="Zhao S."/>
            <person name="Ji Z."/>
            <person name="Zhou Q."/>
            <person name="Hu M."/>
            <person name="Wang Y."/>
            <person name="Chen M."/>
            <person name="Xu Y."/>
            <person name="Jin H."/>
            <person name="Xiao X."/>
            <person name="Hu G."/>
            <person name="Bao F."/>
            <person name="Hu Y."/>
            <person name="Wan P."/>
            <person name="Li L."/>
            <person name="Deng X."/>
            <person name="Kuang T."/>
            <person name="Xiang C."/>
            <person name="Zhu J.K."/>
            <person name="Oliver M.J."/>
            <person name="He Y."/>
        </authorList>
    </citation>
    <scope>NUCLEOTIDE SEQUENCE [LARGE SCALE GENOMIC DNA]</scope>
    <source>
        <strain evidence="3">cv. XS01</strain>
    </source>
</reference>
<feature type="region of interest" description="Disordered" evidence="1">
    <location>
        <begin position="217"/>
        <end position="247"/>
    </location>
</feature>
<keyword evidence="3" id="KW-1185">Reference proteome</keyword>
<dbReference type="Proteomes" id="UP000250235">
    <property type="component" value="Unassembled WGS sequence"/>
</dbReference>
<evidence type="ECO:0000313" key="2">
    <source>
        <dbReference type="EMBL" id="KZV56016.1"/>
    </source>
</evidence>
<dbReference type="GO" id="GO:0016829">
    <property type="term" value="F:lyase activity"/>
    <property type="evidence" value="ECO:0007669"/>
    <property type="project" value="UniProtKB-KW"/>
</dbReference>
<protein>
    <submittedName>
        <fullName evidence="2">Sphingosine-1-phosphate lyase</fullName>
    </submittedName>
</protein>